<keyword evidence="1" id="KW-1133">Transmembrane helix</keyword>
<dbReference type="Proteomes" id="UP000295504">
    <property type="component" value="Unassembled WGS sequence"/>
</dbReference>
<evidence type="ECO:0000256" key="1">
    <source>
        <dbReference type="SAM" id="Phobius"/>
    </source>
</evidence>
<keyword evidence="3" id="KW-1185">Reference proteome</keyword>
<proteinExistence type="predicted"/>
<dbReference type="OrthoDB" id="1950369at2"/>
<evidence type="ECO:0000313" key="2">
    <source>
        <dbReference type="EMBL" id="TCQ08170.1"/>
    </source>
</evidence>
<name>A0A4R2TVY6_9FIRM</name>
<protein>
    <submittedName>
        <fullName evidence="2">Uncharacterized protein</fullName>
    </submittedName>
</protein>
<reference evidence="2 3" key="1">
    <citation type="submission" date="2019-03" db="EMBL/GenBank/DDBJ databases">
        <title>Genomic Encyclopedia of Type Strains, Phase IV (KMG-IV): sequencing the most valuable type-strain genomes for metagenomic binning, comparative biology and taxonomic classification.</title>
        <authorList>
            <person name="Goeker M."/>
        </authorList>
    </citation>
    <scope>NUCLEOTIDE SEQUENCE [LARGE SCALE GENOMIC DNA]</scope>
    <source>
        <strain evidence="2 3">DSM 100013</strain>
    </source>
</reference>
<dbReference type="AlphaFoldDB" id="A0A4R2TVY6"/>
<comment type="caution">
    <text evidence="2">The sequence shown here is derived from an EMBL/GenBank/DDBJ whole genome shotgun (WGS) entry which is preliminary data.</text>
</comment>
<keyword evidence="1" id="KW-0812">Transmembrane</keyword>
<feature type="transmembrane region" description="Helical" evidence="1">
    <location>
        <begin position="7"/>
        <end position="25"/>
    </location>
</feature>
<dbReference type="RefSeq" id="WP_132847331.1">
    <property type="nucleotide sequence ID" value="NZ_CP058648.1"/>
</dbReference>
<accession>A0A4R2TVY6</accession>
<keyword evidence="1" id="KW-0472">Membrane</keyword>
<organism evidence="2 3">
    <name type="scientific">Serpentinicella alkaliphila</name>
    <dbReference type="NCBI Taxonomy" id="1734049"/>
    <lineage>
        <taxon>Bacteria</taxon>
        <taxon>Bacillati</taxon>
        <taxon>Bacillota</taxon>
        <taxon>Clostridia</taxon>
        <taxon>Peptostreptococcales</taxon>
        <taxon>Natronincolaceae</taxon>
        <taxon>Serpentinicella</taxon>
    </lineage>
</organism>
<sequence length="336" mass="40411">MKRKTLYSLFFICLLLIYFFTFNFFNSPESISTYKQYSAPSHRLSKELVNSYFNGNQNNIDEIKYNIKLTLLNNLGYEQWKEYIDYIELRMYLNNVNSSNSEQLVAVLNLSKDLATIVILEDTQNQYIYKDKLENISKVKNIAFLENKIFDRNLMLIYQEIDEYLGAFFYKEFLEIYVYKDNQFKNLWEQTIYFEETYKESWINPDDKSNKWNRVIEKTVIEFDFIDNSKFNTYTDQKKYIAYSIQQPNIKEYVLENSYSFNQCVYWSNKYNSFILGEVTKDRFLKDLALIKDMNNSIENLFGIKNNNLKVLSENGEVTYLNKNKFGNLFRNLSEQ</sequence>
<dbReference type="EMBL" id="SLYC01000001">
    <property type="protein sequence ID" value="TCQ08170.1"/>
    <property type="molecule type" value="Genomic_DNA"/>
</dbReference>
<gene>
    <name evidence="2" type="ORF">EDD79_1001259</name>
</gene>
<evidence type="ECO:0000313" key="3">
    <source>
        <dbReference type="Proteomes" id="UP000295504"/>
    </source>
</evidence>